<proteinExistence type="predicted"/>
<evidence type="ECO:0000313" key="2">
    <source>
        <dbReference type="EMBL" id="KAK2559677.1"/>
    </source>
</evidence>
<keyword evidence="3" id="KW-1185">Reference proteome</keyword>
<dbReference type="InterPro" id="IPR032552">
    <property type="entry name" value="RSB_motif"/>
</dbReference>
<organism evidence="2 3">
    <name type="scientific">Acropora cervicornis</name>
    <name type="common">Staghorn coral</name>
    <dbReference type="NCBI Taxonomy" id="6130"/>
    <lineage>
        <taxon>Eukaryota</taxon>
        <taxon>Metazoa</taxon>
        <taxon>Cnidaria</taxon>
        <taxon>Anthozoa</taxon>
        <taxon>Hexacorallia</taxon>
        <taxon>Scleractinia</taxon>
        <taxon>Astrocoeniina</taxon>
        <taxon>Acroporidae</taxon>
        <taxon>Acropora</taxon>
    </lineage>
</organism>
<protein>
    <submittedName>
        <fullName evidence="2">Apoptotic chromatin condensation inducer in the nucleus</fullName>
    </submittedName>
</protein>
<accession>A0AAD9QE29</accession>
<evidence type="ECO:0000256" key="1">
    <source>
        <dbReference type="SAM" id="MobiDB-lite"/>
    </source>
</evidence>
<comment type="caution">
    <text evidence="2">The sequence shown here is derived from an EMBL/GenBank/DDBJ whole genome shotgun (WGS) entry which is preliminary data.</text>
</comment>
<name>A0AAD9QE29_ACRCE</name>
<dbReference type="EMBL" id="JARQWQ010000039">
    <property type="protein sequence ID" value="KAK2559677.1"/>
    <property type="molecule type" value="Genomic_DNA"/>
</dbReference>
<dbReference type="Proteomes" id="UP001249851">
    <property type="component" value="Unassembled WGS sequence"/>
</dbReference>
<dbReference type="AlphaFoldDB" id="A0AAD9QE29"/>
<feature type="region of interest" description="Disordered" evidence="1">
    <location>
        <begin position="1"/>
        <end position="45"/>
    </location>
</feature>
<evidence type="ECO:0000313" key="3">
    <source>
        <dbReference type="Proteomes" id="UP001249851"/>
    </source>
</evidence>
<sequence>MARDTEGLLGKAKEMETEVKTEKPSKKEQTVEKAPEDVVKEEDDQRNAGNLLDNLFRKTKTTPCLYWLPLSDEQSDI</sequence>
<gene>
    <name evidence="2" type="ORF">P5673_017763</name>
</gene>
<reference evidence="2" key="1">
    <citation type="journal article" date="2023" name="G3 (Bethesda)">
        <title>Whole genome assembly and annotation of the endangered Caribbean coral Acropora cervicornis.</title>
        <authorList>
            <person name="Selwyn J.D."/>
            <person name="Vollmer S.V."/>
        </authorList>
    </citation>
    <scope>NUCLEOTIDE SEQUENCE</scope>
    <source>
        <strain evidence="2">K2</strain>
    </source>
</reference>
<reference evidence="2" key="2">
    <citation type="journal article" date="2023" name="Science">
        <title>Genomic signatures of disease resistance in endangered staghorn corals.</title>
        <authorList>
            <person name="Vollmer S.V."/>
            <person name="Selwyn J.D."/>
            <person name="Despard B.A."/>
            <person name="Roesel C.L."/>
        </authorList>
    </citation>
    <scope>NUCLEOTIDE SEQUENCE</scope>
    <source>
        <strain evidence="2">K2</strain>
    </source>
</reference>
<dbReference type="Pfam" id="PF16294">
    <property type="entry name" value="RSB_motif"/>
    <property type="match status" value="1"/>
</dbReference>